<evidence type="ECO:0000256" key="1">
    <source>
        <dbReference type="ARBA" id="ARBA00008023"/>
    </source>
</evidence>
<dbReference type="Pfam" id="PF01725">
    <property type="entry name" value="Ham1p_like"/>
    <property type="match status" value="1"/>
</dbReference>
<comment type="cofactor">
    <cofactor evidence="10">
        <name>Mg(2+)</name>
        <dbReference type="ChEBI" id="CHEBI:18420"/>
    </cofactor>
    <text evidence="10">Binds 1 Mg(2+) ion per subunit.</text>
</comment>
<dbReference type="FunFam" id="3.90.950.10:FF:000001">
    <property type="entry name" value="dITP/XTP pyrophosphatase"/>
    <property type="match status" value="1"/>
</dbReference>
<dbReference type="GO" id="GO:0009146">
    <property type="term" value="P:purine nucleoside triphosphate catabolic process"/>
    <property type="evidence" value="ECO:0007669"/>
    <property type="project" value="UniProtKB-UniRule"/>
</dbReference>
<dbReference type="EMBL" id="CP128399">
    <property type="protein sequence ID" value="WJW66689.1"/>
    <property type="molecule type" value="Genomic_DNA"/>
</dbReference>
<feature type="binding site" evidence="10">
    <location>
        <position position="41"/>
    </location>
    <ligand>
        <name>Mg(2+)</name>
        <dbReference type="ChEBI" id="CHEBI:18420"/>
    </ligand>
</feature>
<evidence type="ECO:0000256" key="9">
    <source>
        <dbReference type="ARBA" id="ARBA00052017"/>
    </source>
</evidence>
<dbReference type="InterPro" id="IPR029001">
    <property type="entry name" value="ITPase-like_fam"/>
</dbReference>
<evidence type="ECO:0000313" key="14">
    <source>
        <dbReference type="Proteomes" id="UP000521676"/>
    </source>
</evidence>
<dbReference type="NCBIfam" id="TIGR00042">
    <property type="entry name" value="RdgB/HAM1 family non-canonical purine NTP pyrophosphatase"/>
    <property type="match status" value="1"/>
</dbReference>
<dbReference type="GO" id="GO:0036222">
    <property type="term" value="F:XTP diphosphatase activity"/>
    <property type="evidence" value="ECO:0007669"/>
    <property type="project" value="UniProtKB-UniRule"/>
</dbReference>
<dbReference type="RefSeq" id="WP_341468583.1">
    <property type="nucleotide sequence ID" value="NZ_CP128399.1"/>
</dbReference>
<gene>
    <name evidence="12" type="primary">rdgB</name>
    <name evidence="12" type="ORF">HXX08_02915</name>
    <name evidence="13" type="ORF">OZ401_002502</name>
</gene>
<feature type="binding site" evidence="10">
    <location>
        <begin position="154"/>
        <end position="157"/>
    </location>
    <ligand>
        <name>substrate</name>
    </ligand>
</feature>
<organism evidence="12 14">
    <name type="scientific">Candidatus Chlorohelix allophototropha</name>
    <dbReference type="NCBI Taxonomy" id="3003348"/>
    <lineage>
        <taxon>Bacteria</taxon>
        <taxon>Bacillati</taxon>
        <taxon>Chloroflexota</taxon>
        <taxon>Chloroflexia</taxon>
        <taxon>Candidatus Chloroheliales</taxon>
        <taxon>Candidatus Chloroheliaceae</taxon>
        <taxon>Candidatus Chlorohelix</taxon>
    </lineage>
</organism>
<feature type="binding site" evidence="10">
    <location>
        <position position="179"/>
    </location>
    <ligand>
        <name>substrate</name>
    </ligand>
</feature>
<dbReference type="EC" id="3.6.1.66" evidence="10"/>
<evidence type="ECO:0000256" key="2">
    <source>
        <dbReference type="ARBA" id="ARBA00011738"/>
    </source>
</evidence>
<evidence type="ECO:0000256" key="4">
    <source>
        <dbReference type="ARBA" id="ARBA00022741"/>
    </source>
</evidence>
<evidence type="ECO:0000313" key="12">
    <source>
        <dbReference type="EMBL" id="NWJ44806.1"/>
    </source>
</evidence>
<comment type="similarity">
    <text evidence="1 10 11">Belongs to the HAM1 NTPase family.</text>
</comment>
<dbReference type="Gene3D" id="3.90.950.10">
    <property type="match status" value="1"/>
</dbReference>
<sequence>MKILVATNNRGKVLELARLFNIEGLELALPADLGLKDFDVEETGQSYYENAALKAAAFARASGIPALADDSGLEVDALNGEPGLYSKRYAGENATDAYRISYLLKKLENVSQENRTARFIALLALAAPDGTIIEHEQGICEGAIGFTPTGNNGFGYDPIFLPSKAGNNNSMADLSNEEKDLISHRGNAARKLAPYLRKYIQAI</sequence>
<proteinExistence type="inferred from homology"/>
<keyword evidence="6 10" id="KW-0460">Magnesium</keyword>
<evidence type="ECO:0000256" key="6">
    <source>
        <dbReference type="ARBA" id="ARBA00022842"/>
    </source>
</evidence>
<dbReference type="Proteomes" id="UP001431572">
    <property type="component" value="Chromosome 1"/>
</dbReference>
<comment type="subunit">
    <text evidence="2 10">Homodimer.</text>
</comment>
<feature type="binding site" evidence="10">
    <location>
        <begin position="7"/>
        <end position="12"/>
    </location>
    <ligand>
        <name>substrate</name>
    </ligand>
</feature>
<dbReference type="HAMAP" id="MF_01405">
    <property type="entry name" value="Non_canon_purine_NTPase"/>
    <property type="match status" value="1"/>
</dbReference>
<accession>A0A8T7M1V3</accession>
<protein>
    <recommendedName>
        <fullName evidence="10">dITP/XTP pyrophosphatase</fullName>
        <ecNumber evidence="10">3.6.1.66</ecNumber>
    </recommendedName>
    <alternativeName>
        <fullName evidence="10">Non-canonical purine NTP pyrophosphatase</fullName>
    </alternativeName>
    <alternativeName>
        <fullName evidence="10">Non-standard purine NTP pyrophosphatase</fullName>
    </alternativeName>
    <alternativeName>
        <fullName evidence="10">Nucleoside-triphosphate diphosphatase</fullName>
    </alternativeName>
    <alternativeName>
        <fullName evidence="10">Nucleoside-triphosphate pyrophosphatase</fullName>
        <shortName evidence="10">NTPase</shortName>
    </alternativeName>
</protein>
<keyword evidence="4 10" id="KW-0547">Nucleotide-binding</keyword>
<evidence type="ECO:0000256" key="10">
    <source>
        <dbReference type="HAMAP-Rule" id="MF_01405"/>
    </source>
</evidence>
<reference evidence="12 14" key="1">
    <citation type="submission" date="2020-06" db="EMBL/GenBank/DDBJ databases">
        <title>Anoxygenic phototrophic Chloroflexota member uses a Type I reaction center.</title>
        <authorList>
            <person name="Tsuji J.M."/>
            <person name="Shaw N.A."/>
            <person name="Nagashima S."/>
            <person name="Venkiteswaran J."/>
            <person name="Schiff S.L."/>
            <person name="Hanada S."/>
            <person name="Tank M."/>
            <person name="Neufeld J.D."/>
        </authorList>
    </citation>
    <scope>NUCLEOTIDE SEQUENCE [LARGE SCALE GENOMIC DNA]</scope>
    <source>
        <strain evidence="12">L227-S17</strain>
    </source>
</reference>
<dbReference type="InterPro" id="IPR020922">
    <property type="entry name" value="dITP/XTP_pyrophosphatase"/>
</dbReference>
<dbReference type="GO" id="GO:0046872">
    <property type="term" value="F:metal ion binding"/>
    <property type="evidence" value="ECO:0007669"/>
    <property type="project" value="UniProtKB-KW"/>
</dbReference>
<reference evidence="13" key="2">
    <citation type="journal article" date="2024" name="Nature">
        <title>Anoxygenic phototroph of the Chloroflexota uses a type I reaction centre.</title>
        <authorList>
            <person name="Tsuji J.M."/>
            <person name="Shaw N.A."/>
            <person name="Nagashima S."/>
            <person name="Venkiteswaran J.J."/>
            <person name="Schiff S.L."/>
            <person name="Watanabe T."/>
            <person name="Fukui M."/>
            <person name="Hanada S."/>
            <person name="Tank M."/>
            <person name="Neufeld J.D."/>
        </authorList>
    </citation>
    <scope>NUCLEOTIDE SEQUENCE</scope>
    <source>
        <strain evidence="13">L227-S17</strain>
    </source>
</reference>
<dbReference type="PANTHER" id="PTHR11067">
    <property type="entry name" value="INOSINE TRIPHOSPHATE PYROPHOSPHATASE/HAM1 PROTEIN"/>
    <property type="match status" value="1"/>
</dbReference>
<dbReference type="AlphaFoldDB" id="A0A8T7M1V3"/>
<dbReference type="CDD" id="cd00515">
    <property type="entry name" value="HAM1"/>
    <property type="match status" value="1"/>
</dbReference>
<dbReference type="SUPFAM" id="SSF52972">
    <property type="entry name" value="ITPase-like"/>
    <property type="match status" value="1"/>
</dbReference>
<name>A0A8T7M1V3_9CHLR</name>
<comment type="function">
    <text evidence="10">Pyrophosphatase that catalyzes the hydrolysis of nucleoside triphosphates to their monophosphate derivatives, with a high preference for the non-canonical purine nucleotides XTP (xanthosine triphosphate), dITP (deoxyinosine triphosphate) and ITP. Seems to function as a house-cleaning enzyme that removes non-canonical purine nucleotides from the nucleotide pool, thus preventing their incorporation into DNA/RNA and avoiding chromosomal lesions.</text>
</comment>
<dbReference type="InterPro" id="IPR002637">
    <property type="entry name" value="RdgB/HAM1"/>
</dbReference>
<feature type="binding site" evidence="10">
    <location>
        <begin position="184"/>
        <end position="185"/>
    </location>
    <ligand>
        <name>substrate</name>
    </ligand>
</feature>
<keyword evidence="3 10" id="KW-0479">Metal-binding</keyword>
<dbReference type="GO" id="GO:0017111">
    <property type="term" value="F:ribonucleoside triphosphate phosphatase activity"/>
    <property type="evidence" value="ECO:0007669"/>
    <property type="project" value="InterPro"/>
</dbReference>
<evidence type="ECO:0000256" key="7">
    <source>
        <dbReference type="ARBA" id="ARBA00023080"/>
    </source>
</evidence>
<keyword evidence="7 10" id="KW-0546">Nucleotide metabolism</keyword>
<dbReference type="GO" id="GO:0000166">
    <property type="term" value="F:nucleotide binding"/>
    <property type="evidence" value="ECO:0007669"/>
    <property type="project" value="UniProtKB-KW"/>
</dbReference>
<evidence type="ECO:0000313" key="13">
    <source>
        <dbReference type="EMBL" id="WJW66689.1"/>
    </source>
</evidence>
<comment type="catalytic activity">
    <reaction evidence="9 10">
        <text>XTP + H2O = XMP + diphosphate + H(+)</text>
        <dbReference type="Rhea" id="RHEA:28610"/>
        <dbReference type="ChEBI" id="CHEBI:15377"/>
        <dbReference type="ChEBI" id="CHEBI:15378"/>
        <dbReference type="ChEBI" id="CHEBI:33019"/>
        <dbReference type="ChEBI" id="CHEBI:57464"/>
        <dbReference type="ChEBI" id="CHEBI:61314"/>
        <dbReference type="EC" id="3.6.1.66"/>
    </reaction>
</comment>
<dbReference type="PANTHER" id="PTHR11067:SF9">
    <property type="entry name" value="INOSINE TRIPHOSPHATE PYROPHOSPHATASE"/>
    <property type="match status" value="1"/>
</dbReference>
<dbReference type="GO" id="GO:0009117">
    <property type="term" value="P:nucleotide metabolic process"/>
    <property type="evidence" value="ECO:0007669"/>
    <property type="project" value="UniProtKB-KW"/>
</dbReference>
<comment type="catalytic activity">
    <reaction evidence="8 10">
        <text>dITP + H2O = dIMP + diphosphate + H(+)</text>
        <dbReference type="Rhea" id="RHEA:28342"/>
        <dbReference type="ChEBI" id="CHEBI:15377"/>
        <dbReference type="ChEBI" id="CHEBI:15378"/>
        <dbReference type="ChEBI" id="CHEBI:33019"/>
        <dbReference type="ChEBI" id="CHEBI:61194"/>
        <dbReference type="ChEBI" id="CHEBI:61382"/>
        <dbReference type="EC" id="3.6.1.66"/>
    </reaction>
</comment>
<keyword evidence="15" id="KW-1185">Reference proteome</keyword>
<dbReference type="GO" id="GO:0005829">
    <property type="term" value="C:cytosol"/>
    <property type="evidence" value="ECO:0007669"/>
    <property type="project" value="TreeGrafter"/>
</dbReference>
<evidence type="ECO:0000313" key="15">
    <source>
        <dbReference type="Proteomes" id="UP001431572"/>
    </source>
</evidence>
<evidence type="ECO:0000256" key="8">
    <source>
        <dbReference type="ARBA" id="ARBA00051875"/>
    </source>
</evidence>
<evidence type="ECO:0000256" key="3">
    <source>
        <dbReference type="ARBA" id="ARBA00022723"/>
    </source>
</evidence>
<dbReference type="GO" id="GO:0035870">
    <property type="term" value="F:dITP diphosphatase activity"/>
    <property type="evidence" value="ECO:0007669"/>
    <property type="project" value="UniProtKB-UniRule"/>
</dbReference>
<evidence type="ECO:0000256" key="5">
    <source>
        <dbReference type="ARBA" id="ARBA00022801"/>
    </source>
</evidence>
<evidence type="ECO:0000256" key="11">
    <source>
        <dbReference type="RuleBase" id="RU003781"/>
    </source>
</evidence>
<feature type="binding site" evidence="10">
    <location>
        <position position="70"/>
    </location>
    <ligand>
        <name>Mg(2+)</name>
        <dbReference type="ChEBI" id="CHEBI:18420"/>
    </ligand>
</feature>
<feature type="active site" description="Proton acceptor" evidence="10">
    <location>
        <position position="70"/>
    </location>
</feature>
<feature type="binding site" evidence="10">
    <location>
        <position position="71"/>
    </location>
    <ligand>
        <name>substrate</name>
    </ligand>
</feature>
<keyword evidence="5 10" id="KW-0378">Hydrolase</keyword>
<dbReference type="GO" id="GO:0036220">
    <property type="term" value="F:ITP diphosphatase activity"/>
    <property type="evidence" value="ECO:0007669"/>
    <property type="project" value="UniProtKB-UniRule"/>
</dbReference>
<dbReference type="Proteomes" id="UP000521676">
    <property type="component" value="Unassembled WGS sequence"/>
</dbReference>
<dbReference type="EMBL" id="JACATZ010000001">
    <property type="protein sequence ID" value="NWJ44806.1"/>
    <property type="molecule type" value="Genomic_DNA"/>
</dbReference>
<comment type="catalytic activity">
    <reaction evidence="10">
        <text>ITP + H2O = IMP + diphosphate + H(+)</text>
        <dbReference type="Rhea" id="RHEA:29399"/>
        <dbReference type="ChEBI" id="CHEBI:15377"/>
        <dbReference type="ChEBI" id="CHEBI:15378"/>
        <dbReference type="ChEBI" id="CHEBI:33019"/>
        <dbReference type="ChEBI" id="CHEBI:58053"/>
        <dbReference type="ChEBI" id="CHEBI:61402"/>
        <dbReference type="EC" id="3.6.1.66"/>
    </reaction>
</comment>